<reference evidence="1" key="1">
    <citation type="journal article" date="2015" name="Nature">
        <title>Complex archaea that bridge the gap between prokaryotes and eukaryotes.</title>
        <authorList>
            <person name="Spang A."/>
            <person name="Saw J.H."/>
            <person name="Jorgensen S.L."/>
            <person name="Zaremba-Niedzwiedzka K."/>
            <person name="Martijn J."/>
            <person name="Lind A.E."/>
            <person name="van Eijk R."/>
            <person name="Schleper C."/>
            <person name="Guy L."/>
            <person name="Ettema T.J."/>
        </authorList>
    </citation>
    <scope>NUCLEOTIDE SEQUENCE</scope>
</reference>
<name>A0A0F9FHL5_9ZZZZ</name>
<protein>
    <submittedName>
        <fullName evidence="1">Uncharacterized protein</fullName>
    </submittedName>
</protein>
<dbReference type="EMBL" id="LAZR01023601">
    <property type="protein sequence ID" value="KKL77956.1"/>
    <property type="molecule type" value="Genomic_DNA"/>
</dbReference>
<dbReference type="GO" id="GO:0009007">
    <property type="term" value="F:site-specific DNA-methyltransferase (adenine-specific) activity"/>
    <property type="evidence" value="ECO:0007669"/>
    <property type="project" value="InterPro"/>
</dbReference>
<comment type="caution">
    <text evidence="1">The sequence shown here is derived from an EMBL/GenBank/DDBJ whole genome shotgun (WGS) entry which is preliminary data.</text>
</comment>
<dbReference type="GO" id="GO:0003677">
    <property type="term" value="F:DNA binding"/>
    <property type="evidence" value="ECO:0007669"/>
    <property type="project" value="InterPro"/>
</dbReference>
<dbReference type="GO" id="GO:0009307">
    <property type="term" value="P:DNA restriction-modification system"/>
    <property type="evidence" value="ECO:0007669"/>
    <property type="project" value="InterPro"/>
</dbReference>
<dbReference type="Pfam" id="PF05869">
    <property type="entry name" value="Dam"/>
    <property type="match status" value="1"/>
</dbReference>
<organism evidence="1">
    <name type="scientific">marine sediment metagenome</name>
    <dbReference type="NCBI Taxonomy" id="412755"/>
    <lineage>
        <taxon>unclassified sequences</taxon>
        <taxon>metagenomes</taxon>
        <taxon>ecological metagenomes</taxon>
    </lineage>
</organism>
<dbReference type="AlphaFoldDB" id="A0A0F9FHL5"/>
<sequence>TVLGSIDLDPASCEFAQKTVQAEKYFSEEDDGLGLPWYGRVFLNPPYQMPEIRDSVDKLIDELPNIESAILLTNNNTDTRWFGKLVYHSKLICFTKGRIKFYKTDREKTQPTNGQIFF</sequence>
<feature type="non-terminal residue" evidence="1">
    <location>
        <position position="1"/>
    </location>
</feature>
<dbReference type="InterPro" id="IPR008593">
    <property type="entry name" value="Dam_MeTrfase"/>
</dbReference>
<accession>A0A0F9FHL5</accession>
<proteinExistence type="predicted"/>
<evidence type="ECO:0000313" key="1">
    <source>
        <dbReference type="EMBL" id="KKL77956.1"/>
    </source>
</evidence>
<gene>
    <name evidence="1" type="ORF">LCGC14_2029740</name>
</gene>